<protein>
    <submittedName>
        <fullName evidence="1">Uncharacterized protein</fullName>
    </submittedName>
</protein>
<gene>
    <name evidence="1" type="ORF">KCG48_10665</name>
</gene>
<accession>A0A941CQA3</accession>
<proteinExistence type="predicted"/>
<evidence type="ECO:0000313" key="2">
    <source>
        <dbReference type="Proteomes" id="UP000675379"/>
    </source>
</evidence>
<evidence type="ECO:0000313" key="1">
    <source>
        <dbReference type="EMBL" id="MBR0576795.1"/>
    </source>
</evidence>
<organism evidence="1 2">
    <name type="scientific">Proteiniclasticum sediminis</name>
    <dbReference type="NCBI Taxonomy" id="2804028"/>
    <lineage>
        <taxon>Bacteria</taxon>
        <taxon>Bacillati</taxon>
        <taxon>Bacillota</taxon>
        <taxon>Clostridia</taxon>
        <taxon>Eubacteriales</taxon>
        <taxon>Clostridiaceae</taxon>
        <taxon>Proteiniclasticum</taxon>
    </lineage>
</organism>
<comment type="caution">
    <text evidence="1">The sequence shown here is derived from an EMBL/GenBank/DDBJ whole genome shotgun (WGS) entry which is preliminary data.</text>
</comment>
<dbReference type="Proteomes" id="UP000675379">
    <property type="component" value="Unassembled WGS sequence"/>
</dbReference>
<dbReference type="RefSeq" id="WP_211802214.1">
    <property type="nucleotide sequence ID" value="NZ_JAGSCS010000014.1"/>
</dbReference>
<name>A0A941CQA3_9CLOT</name>
<dbReference type="EMBL" id="JAGSCS010000014">
    <property type="protein sequence ID" value="MBR0576795.1"/>
    <property type="molecule type" value="Genomic_DNA"/>
</dbReference>
<sequence>MKVRKDEFLKNMNVYNLNFSEAAEKMQISRSYLWEVLEGKKQPGNKFIFGLKLVFPNEPMENFLEI</sequence>
<dbReference type="AlphaFoldDB" id="A0A941CQA3"/>
<keyword evidence="2" id="KW-1185">Reference proteome</keyword>
<reference evidence="1" key="1">
    <citation type="submission" date="2021-04" db="EMBL/GenBank/DDBJ databases">
        <title>Proteiniclasticum sedimins sp. nov., an obligate anaerobic bacterium isolated from anaerobic sludge.</title>
        <authorList>
            <person name="Liu J."/>
        </authorList>
    </citation>
    <scope>NUCLEOTIDE SEQUENCE</scope>
    <source>
        <strain evidence="1">BAD-10</strain>
    </source>
</reference>